<dbReference type="Gene3D" id="3.40.30.10">
    <property type="entry name" value="Glutaredoxin"/>
    <property type="match status" value="1"/>
</dbReference>
<name>A0A2T8HH14_9SPHI</name>
<dbReference type="PANTHER" id="PTHR42852:SF17">
    <property type="entry name" value="THIOREDOXIN-LIKE PROTEIN HI_1115"/>
    <property type="match status" value="1"/>
</dbReference>
<dbReference type="OrthoDB" id="9815205at2"/>
<feature type="domain" description="Thioredoxin" evidence="3">
    <location>
        <begin position="50"/>
        <end position="190"/>
    </location>
</feature>
<dbReference type="SUPFAM" id="SSF52833">
    <property type="entry name" value="Thioredoxin-like"/>
    <property type="match status" value="1"/>
</dbReference>
<dbReference type="Pfam" id="PF08534">
    <property type="entry name" value="Redoxin"/>
    <property type="match status" value="1"/>
</dbReference>
<sequence length="192" mass="21159">MKIQFKNLAVRSGMFIITAIALAACGNTDRNKEDKEENRNTPTAEVTGAQAPASTASDISFTDKDGKTVSLSALKGKVVFINFWATWCPPCIHEMPSISRLRQSFKDNDDVVFLMVDVDNKMEKSTAFMKKNKYDLPVYVPAGDIPPDYLAGSIPTTVILDKSGDMIARIEGARDYTSPEMVRAINELVESN</sequence>
<feature type="signal peptide" evidence="2">
    <location>
        <begin position="1"/>
        <end position="23"/>
    </location>
</feature>
<dbReference type="EMBL" id="QDKG01000004">
    <property type="protein sequence ID" value="PVH24705.1"/>
    <property type="molecule type" value="Genomic_DNA"/>
</dbReference>
<organism evidence="4 5">
    <name type="scientific">Sphingobacterium corticibacter</name>
    <dbReference type="NCBI Taxonomy" id="2171749"/>
    <lineage>
        <taxon>Bacteria</taxon>
        <taxon>Pseudomonadati</taxon>
        <taxon>Bacteroidota</taxon>
        <taxon>Sphingobacteriia</taxon>
        <taxon>Sphingobacteriales</taxon>
        <taxon>Sphingobacteriaceae</taxon>
        <taxon>Sphingobacterium</taxon>
    </lineage>
</organism>
<accession>A0A2T8HH14</accession>
<feature type="compositionally biased region" description="Basic and acidic residues" evidence="1">
    <location>
        <begin position="29"/>
        <end position="39"/>
    </location>
</feature>
<feature type="chain" id="PRO_5015692659" evidence="2">
    <location>
        <begin position="24"/>
        <end position="192"/>
    </location>
</feature>
<reference evidence="4 5" key="1">
    <citation type="submission" date="2018-04" db="EMBL/GenBank/DDBJ databases">
        <title>Sphingobacterium cortibacter sp. nov.</title>
        <authorList>
            <person name="Li Y."/>
        </authorList>
    </citation>
    <scope>NUCLEOTIDE SEQUENCE [LARGE SCALE GENOMIC DNA]</scope>
    <source>
        <strain evidence="4 5">2c-3</strain>
    </source>
</reference>
<evidence type="ECO:0000313" key="4">
    <source>
        <dbReference type="EMBL" id="PVH24705.1"/>
    </source>
</evidence>
<dbReference type="GO" id="GO:0016491">
    <property type="term" value="F:oxidoreductase activity"/>
    <property type="evidence" value="ECO:0007669"/>
    <property type="project" value="InterPro"/>
</dbReference>
<feature type="region of interest" description="Disordered" evidence="1">
    <location>
        <begin position="29"/>
        <end position="59"/>
    </location>
</feature>
<dbReference type="InterPro" id="IPR013766">
    <property type="entry name" value="Thioredoxin_domain"/>
</dbReference>
<evidence type="ECO:0000259" key="3">
    <source>
        <dbReference type="PROSITE" id="PS51352"/>
    </source>
</evidence>
<evidence type="ECO:0000256" key="2">
    <source>
        <dbReference type="SAM" id="SignalP"/>
    </source>
</evidence>
<evidence type="ECO:0000256" key="1">
    <source>
        <dbReference type="SAM" id="MobiDB-lite"/>
    </source>
</evidence>
<keyword evidence="5" id="KW-1185">Reference proteome</keyword>
<gene>
    <name evidence="4" type="ORF">DC487_11255</name>
</gene>
<dbReference type="InterPro" id="IPR036249">
    <property type="entry name" value="Thioredoxin-like_sf"/>
</dbReference>
<dbReference type="InterPro" id="IPR050553">
    <property type="entry name" value="Thioredoxin_ResA/DsbE_sf"/>
</dbReference>
<dbReference type="RefSeq" id="WP_116776090.1">
    <property type="nucleotide sequence ID" value="NZ_QDKG01000004.1"/>
</dbReference>
<comment type="caution">
    <text evidence="4">The sequence shown here is derived from an EMBL/GenBank/DDBJ whole genome shotgun (WGS) entry which is preliminary data.</text>
</comment>
<dbReference type="PROSITE" id="PS51352">
    <property type="entry name" value="THIOREDOXIN_2"/>
    <property type="match status" value="1"/>
</dbReference>
<dbReference type="PANTHER" id="PTHR42852">
    <property type="entry name" value="THIOL:DISULFIDE INTERCHANGE PROTEIN DSBE"/>
    <property type="match status" value="1"/>
</dbReference>
<keyword evidence="2" id="KW-0732">Signal</keyword>
<dbReference type="InterPro" id="IPR013740">
    <property type="entry name" value="Redoxin"/>
</dbReference>
<proteinExistence type="predicted"/>
<protein>
    <submittedName>
        <fullName evidence="4">Thioredoxin</fullName>
    </submittedName>
</protein>
<dbReference type="CDD" id="cd02966">
    <property type="entry name" value="TlpA_like_family"/>
    <property type="match status" value="1"/>
</dbReference>
<evidence type="ECO:0000313" key="5">
    <source>
        <dbReference type="Proteomes" id="UP000245627"/>
    </source>
</evidence>
<dbReference type="AlphaFoldDB" id="A0A2T8HH14"/>
<dbReference type="PROSITE" id="PS51257">
    <property type="entry name" value="PROKAR_LIPOPROTEIN"/>
    <property type="match status" value="1"/>
</dbReference>
<dbReference type="Proteomes" id="UP000245627">
    <property type="component" value="Unassembled WGS sequence"/>
</dbReference>